<name>A0A2Z6SES7_9GLOM</name>
<comment type="caution">
    <text evidence="1">The sequence shown here is derived from an EMBL/GenBank/DDBJ whole genome shotgun (WGS) entry which is preliminary data.</text>
</comment>
<accession>A0A2Z6SES7</accession>
<keyword evidence="2" id="KW-1185">Reference proteome</keyword>
<proteinExistence type="predicted"/>
<protein>
    <submittedName>
        <fullName evidence="1">Uncharacterized protein</fullName>
    </submittedName>
</protein>
<dbReference type="Proteomes" id="UP000247702">
    <property type="component" value="Unassembled WGS sequence"/>
</dbReference>
<evidence type="ECO:0000313" key="1">
    <source>
        <dbReference type="EMBL" id="GBC08660.1"/>
    </source>
</evidence>
<gene>
    <name evidence="1" type="ORF">RclHR1_00830011</name>
</gene>
<evidence type="ECO:0000313" key="2">
    <source>
        <dbReference type="Proteomes" id="UP000247702"/>
    </source>
</evidence>
<reference evidence="1 2" key="1">
    <citation type="submission" date="2017-11" db="EMBL/GenBank/DDBJ databases">
        <title>The genome of Rhizophagus clarus HR1 reveals common genetic basis of auxotrophy among arbuscular mycorrhizal fungi.</title>
        <authorList>
            <person name="Kobayashi Y."/>
        </authorList>
    </citation>
    <scope>NUCLEOTIDE SEQUENCE [LARGE SCALE GENOMIC DNA]</scope>
    <source>
        <strain evidence="1 2">HR1</strain>
    </source>
</reference>
<sequence>MVFECLDVDISSRCCSNPNNFYNGSFFFWDNFFFWTSSERGSIFQSPLEFGALFLGRISKLTLRNISLYGSLK</sequence>
<dbReference type="EMBL" id="BEXD01004237">
    <property type="protein sequence ID" value="GBC08660.1"/>
    <property type="molecule type" value="Genomic_DNA"/>
</dbReference>
<organism evidence="1 2">
    <name type="scientific">Rhizophagus clarus</name>
    <dbReference type="NCBI Taxonomy" id="94130"/>
    <lineage>
        <taxon>Eukaryota</taxon>
        <taxon>Fungi</taxon>
        <taxon>Fungi incertae sedis</taxon>
        <taxon>Mucoromycota</taxon>
        <taxon>Glomeromycotina</taxon>
        <taxon>Glomeromycetes</taxon>
        <taxon>Glomerales</taxon>
        <taxon>Glomeraceae</taxon>
        <taxon>Rhizophagus</taxon>
    </lineage>
</organism>
<dbReference type="AlphaFoldDB" id="A0A2Z6SES7"/>